<dbReference type="PANTHER" id="PTHR43767:SF1">
    <property type="entry name" value="NONRIBOSOMAL PEPTIDE SYNTHASE PES1 (EUROFUNG)-RELATED"/>
    <property type="match status" value="1"/>
</dbReference>
<feature type="domain" description="AMP-binding enzyme C-terminal" evidence="2">
    <location>
        <begin position="147"/>
        <end position="222"/>
    </location>
</feature>
<gene>
    <name evidence="3" type="ORF">METZ01_LOCUS425269</name>
</gene>
<dbReference type="InterPro" id="IPR045851">
    <property type="entry name" value="AMP-bd_C_sf"/>
</dbReference>
<sequence>DLSSLRGLMAGSSTIPDATTRPFFERGIPVGQVYGSTETAPTAIVLKAGQAFNHRGSCGKPSTLCEVRIVDDNGADVQAGTPGELWVRGPNILQEYWENPEATTESITDGWFHTGDIGHTDADGWIYVDDRKKDVVISGGENIYPAELEHVLAESDIFREATVVGQPDQRWGEVPVVVAVAAGEVPVDDQAVLDLFEGRLARFKHPQKVMWVDELPRNVMGKVLKHEVRDLIAGMGEEG</sequence>
<dbReference type="PANTHER" id="PTHR43767">
    <property type="entry name" value="LONG-CHAIN-FATTY-ACID--COA LIGASE"/>
    <property type="match status" value="1"/>
</dbReference>
<organism evidence="3">
    <name type="scientific">marine metagenome</name>
    <dbReference type="NCBI Taxonomy" id="408172"/>
    <lineage>
        <taxon>unclassified sequences</taxon>
        <taxon>metagenomes</taxon>
        <taxon>ecological metagenomes</taxon>
    </lineage>
</organism>
<protein>
    <recommendedName>
        <fullName evidence="4">AMP-dependent synthetase/ligase domain-containing protein</fullName>
    </recommendedName>
</protein>
<proteinExistence type="predicted"/>
<dbReference type="InterPro" id="IPR000873">
    <property type="entry name" value="AMP-dep_synth/lig_dom"/>
</dbReference>
<dbReference type="Pfam" id="PF00501">
    <property type="entry name" value="AMP-binding"/>
    <property type="match status" value="1"/>
</dbReference>
<dbReference type="InterPro" id="IPR042099">
    <property type="entry name" value="ANL_N_sf"/>
</dbReference>
<accession>A0A382XP74</accession>
<evidence type="ECO:0000259" key="2">
    <source>
        <dbReference type="Pfam" id="PF13193"/>
    </source>
</evidence>
<evidence type="ECO:0000313" key="3">
    <source>
        <dbReference type="EMBL" id="SVD72415.1"/>
    </source>
</evidence>
<dbReference type="GO" id="GO:0016878">
    <property type="term" value="F:acid-thiol ligase activity"/>
    <property type="evidence" value="ECO:0007669"/>
    <property type="project" value="UniProtKB-ARBA"/>
</dbReference>
<reference evidence="3" key="1">
    <citation type="submission" date="2018-05" db="EMBL/GenBank/DDBJ databases">
        <authorList>
            <person name="Lanie J.A."/>
            <person name="Ng W.-L."/>
            <person name="Kazmierczak K.M."/>
            <person name="Andrzejewski T.M."/>
            <person name="Davidsen T.M."/>
            <person name="Wayne K.J."/>
            <person name="Tettelin H."/>
            <person name="Glass J.I."/>
            <person name="Rusch D."/>
            <person name="Podicherti R."/>
            <person name="Tsui H.-C.T."/>
            <person name="Winkler M.E."/>
        </authorList>
    </citation>
    <scope>NUCLEOTIDE SEQUENCE</scope>
</reference>
<feature type="non-terminal residue" evidence="3">
    <location>
        <position position="1"/>
    </location>
</feature>
<dbReference type="Pfam" id="PF13193">
    <property type="entry name" value="AMP-binding_C"/>
    <property type="match status" value="1"/>
</dbReference>
<dbReference type="SUPFAM" id="SSF56801">
    <property type="entry name" value="Acetyl-CoA synthetase-like"/>
    <property type="match status" value="1"/>
</dbReference>
<dbReference type="InterPro" id="IPR050237">
    <property type="entry name" value="ATP-dep_AMP-bd_enzyme"/>
</dbReference>
<dbReference type="EMBL" id="UINC01169064">
    <property type="protein sequence ID" value="SVD72415.1"/>
    <property type="molecule type" value="Genomic_DNA"/>
</dbReference>
<dbReference type="InterPro" id="IPR025110">
    <property type="entry name" value="AMP-bd_C"/>
</dbReference>
<evidence type="ECO:0000259" key="1">
    <source>
        <dbReference type="Pfam" id="PF00501"/>
    </source>
</evidence>
<dbReference type="Gene3D" id="3.40.50.12780">
    <property type="entry name" value="N-terminal domain of ligase-like"/>
    <property type="match status" value="1"/>
</dbReference>
<evidence type="ECO:0008006" key="4">
    <source>
        <dbReference type="Google" id="ProtNLM"/>
    </source>
</evidence>
<dbReference type="Gene3D" id="3.30.300.30">
    <property type="match status" value="1"/>
</dbReference>
<name>A0A382XP74_9ZZZZ</name>
<feature type="domain" description="AMP-dependent synthetase/ligase" evidence="1">
    <location>
        <begin position="1"/>
        <end position="97"/>
    </location>
</feature>
<dbReference type="AlphaFoldDB" id="A0A382XP74"/>